<proteinExistence type="predicted"/>
<keyword evidence="1" id="KW-1133">Transmembrane helix</keyword>
<accession>A0AA92U742</accession>
<feature type="transmembrane region" description="Helical" evidence="1">
    <location>
        <begin position="125"/>
        <end position="147"/>
    </location>
</feature>
<keyword evidence="3" id="KW-0808">Transferase</keyword>
<feature type="transmembrane region" description="Helical" evidence="1">
    <location>
        <begin position="270"/>
        <end position="288"/>
    </location>
</feature>
<evidence type="ECO:0000313" key="3">
    <source>
        <dbReference type="EMBL" id="RGW75928.1"/>
    </source>
</evidence>
<feature type="transmembrane region" description="Helical" evidence="1">
    <location>
        <begin position="154"/>
        <end position="172"/>
    </location>
</feature>
<evidence type="ECO:0000259" key="2">
    <source>
        <dbReference type="Pfam" id="PF01757"/>
    </source>
</evidence>
<dbReference type="InterPro" id="IPR002656">
    <property type="entry name" value="Acyl_transf_3_dom"/>
</dbReference>
<dbReference type="AlphaFoldDB" id="A0AA92U742"/>
<dbReference type="EMBL" id="QSAV01000050">
    <property type="protein sequence ID" value="RGW75928.1"/>
    <property type="molecule type" value="Genomic_DNA"/>
</dbReference>
<name>A0AA92U742_9BACT</name>
<dbReference type="Proteomes" id="UP000285776">
    <property type="component" value="Unassembled WGS sequence"/>
</dbReference>
<dbReference type="GO" id="GO:0016747">
    <property type="term" value="F:acyltransferase activity, transferring groups other than amino-acyl groups"/>
    <property type="evidence" value="ECO:0007669"/>
    <property type="project" value="InterPro"/>
</dbReference>
<feature type="transmembrane region" description="Helical" evidence="1">
    <location>
        <begin position="48"/>
        <end position="72"/>
    </location>
</feature>
<keyword evidence="1" id="KW-0812">Transmembrane</keyword>
<comment type="caution">
    <text evidence="3">The sequence shown here is derived from an EMBL/GenBank/DDBJ whole genome shotgun (WGS) entry which is preliminary data.</text>
</comment>
<feature type="domain" description="Acyltransferase 3" evidence="2">
    <location>
        <begin position="10"/>
        <end position="327"/>
    </location>
</feature>
<gene>
    <name evidence="3" type="ORF">DWV53_12660</name>
</gene>
<keyword evidence="3" id="KW-0012">Acyltransferase</keyword>
<protein>
    <submittedName>
        <fullName evidence="3">Acyltransferase</fullName>
    </submittedName>
</protein>
<organism evidence="3 4">
    <name type="scientific">Segatella copri</name>
    <dbReference type="NCBI Taxonomy" id="165179"/>
    <lineage>
        <taxon>Bacteria</taxon>
        <taxon>Pseudomonadati</taxon>
        <taxon>Bacteroidota</taxon>
        <taxon>Bacteroidia</taxon>
        <taxon>Bacteroidales</taxon>
        <taxon>Prevotellaceae</taxon>
        <taxon>Segatella</taxon>
    </lineage>
</organism>
<dbReference type="Pfam" id="PF01757">
    <property type="entry name" value="Acyl_transf_3"/>
    <property type="match status" value="1"/>
</dbReference>
<feature type="transmembrane region" description="Helical" evidence="1">
    <location>
        <begin position="235"/>
        <end position="258"/>
    </location>
</feature>
<keyword evidence="1" id="KW-0472">Membrane</keyword>
<sequence>MGGHKTRRSNLELYRIIVMLLIVTHHYVVNSGLMDVMSENPASFRSLYLYLIGMWGKTGINCFVLITGYFMCRSNITLRKFLKLFLEVMFYNIMIWTIFVATGYESFSIKMMLKEILPITSIHDGFTSCFLVFYLFIPFFNILVGNLDKKKHQYLLALCLFTYTFLAMIPKIHVVFNYVTWFSVLYLISSYIRLYGLFPSVKNIQWGMLTLVSVALSMVSTIGFIFLHLKYGIKLIPYRLVSDSNAIFAVIVSVCSFMYFKDLPIKQSKLINTISASTFGVLCIHANSDTMRQWLWKDVVDCVGQYSSEQLVLLSFVSIFCIFFSCIIIDYIRIHTLEKWTFVFVDKQLVKFS</sequence>
<evidence type="ECO:0000313" key="4">
    <source>
        <dbReference type="Proteomes" id="UP000285776"/>
    </source>
</evidence>
<evidence type="ECO:0000256" key="1">
    <source>
        <dbReference type="SAM" id="Phobius"/>
    </source>
</evidence>
<feature type="transmembrane region" description="Helical" evidence="1">
    <location>
        <begin position="12"/>
        <end position="28"/>
    </location>
</feature>
<reference evidence="3 4" key="1">
    <citation type="submission" date="2018-08" db="EMBL/GenBank/DDBJ databases">
        <title>A genome reference for cultivated species of the human gut microbiota.</title>
        <authorList>
            <person name="Zou Y."/>
            <person name="Xue W."/>
            <person name="Luo G."/>
        </authorList>
    </citation>
    <scope>NUCLEOTIDE SEQUENCE [LARGE SCALE GENOMIC DNA]</scope>
    <source>
        <strain evidence="3 4">AF10-17</strain>
    </source>
</reference>
<feature type="transmembrane region" description="Helical" evidence="1">
    <location>
        <begin position="84"/>
        <end position="105"/>
    </location>
</feature>
<feature type="transmembrane region" description="Helical" evidence="1">
    <location>
        <begin position="311"/>
        <end position="332"/>
    </location>
</feature>
<feature type="transmembrane region" description="Helical" evidence="1">
    <location>
        <begin position="208"/>
        <end position="229"/>
    </location>
</feature>